<sequence>MSFPVKKLRDSLDDDDVSDDVDDEVFIRDGRTFKLDDDRGLKRPLMAPRRKFKTTSSYFSYGESSTLRRLRAPFCVTLLCLIILCCLIALALILINMNTSYMLNKLMHSSRNSNSEDSIKPCTDYEIEEVWHFTLPKIKSETPVRSVEINGDGIDDVIVGYETGADHADLPFFTCQMYFGMPAPCGGGVLALDGKTGDLLWQRWMQTSILKLDCTYDVTQDDVNDCLVSGESGLLCIVNGKTGEVTWCLVHNEGSLFRGGILDFYAGQFIPDVNGDGVVDVITAHTNGSSAAMMGSHVMILSGRSGEVLHTLTSPVSGEMMLSAPHLLVKPDGETVVIFCTVHNNAPTSIYVIALSGLINGESNRVKTIFSDIQGLTASPILIDMNDDQTEDIVVTSKSKLLIFNGLNYSLLLNVSYPFDDSYEHDIQFYPVPGYFNNDSIPDLFLTYSVGSTEFLYYSVSTVLDGKTGKSLLPAPIVRSNIADTAGITLSSPGYGNDAFIYWMSSCVNFETNQDDYKLSGRSFEVDICNARFNTSTEIKLMLLSQHVPSPGIVLYSSSKNFESEINGTANVLAQVEEYIKLHPNVKKDIEMYQMSKLNNSPAKCTAALAAIQRNEASGYYVPNPFEPEIIPDPVQRAYDMSRDRYPAGDSLNVEPEFLSPDEDTRDRDERDEQPDKNQPTLSDNNQPPSPEEKDPSSTEVDISANDMDDLSNSPERTRNVVKEIEDKSKLSKEVMPRKKRNSNKILPRRKRKIGNIEIDTHIDNADGISYYQDDFTKSDANGNGIESLERRENSFQDKPGRNEDEYDDHGRLNDIDYTTKLDSEQNYKNKHKELATKIGTTETDDENHGAEEFDDYGDEMGDRINVETKETNDDDSENHGGETIDDYGEYKEEEVRGENKIRHEQKYRNREREMREEEAPSKTEKAEETVDNIETNVNGAEMQTESNQEYHRYDNANGEQYSDKQEVKKKEGINLESVNRIKRHKGRESVYDESEEDDTDEEDDDDDDDDFLLDDDEDEDSNHQEQSQTKPEEGQDNSDDDF</sequence>
<feature type="compositionally biased region" description="Basic residues" evidence="5">
    <location>
        <begin position="738"/>
        <end position="754"/>
    </location>
</feature>
<feature type="region of interest" description="Disordered" evidence="5">
    <location>
        <begin position="838"/>
        <end position="1043"/>
    </location>
</feature>
<dbReference type="AlphaFoldDB" id="A0A8D9DW57"/>
<feature type="domain" description="FAM234A/B beta-propeller" evidence="7">
    <location>
        <begin position="148"/>
        <end position="471"/>
    </location>
</feature>
<dbReference type="InterPro" id="IPR028994">
    <property type="entry name" value="Integrin_alpha_N"/>
</dbReference>
<dbReference type="SUPFAM" id="SSF69318">
    <property type="entry name" value="Integrin alpha N-terminal domain"/>
    <property type="match status" value="1"/>
</dbReference>
<keyword evidence="4 6" id="KW-0472">Membrane</keyword>
<protein>
    <submittedName>
        <fullName evidence="8">Uncharacterized protein KIAA1467 homolog</fullName>
    </submittedName>
</protein>
<dbReference type="Pfam" id="PF23727">
    <property type="entry name" value="Beta-prop_FAM234A_B"/>
    <property type="match status" value="1"/>
</dbReference>
<dbReference type="EMBL" id="HBUF01384331">
    <property type="protein sequence ID" value="CAG6731561.1"/>
    <property type="molecule type" value="Transcribed_RNA"/>
</dbReference>
<dbReference type="InterPro" id="IPR015943">
    <property type="entry name" value="WD40/YVTN_repeat-like_dom_sf"/>
</dbReference>
<evidence type="ECO:0000256" key="5">
    <source>
        <dbReference type="SAM" id="MobiDB-lite"/>
    </source>
</evidence>
<dbReference type="InterPro" id="IPR045232">
    <property type="entry name" value="FAM234"/>
</dbReference>
<name>A0A8D9DW57_9HEMI</name>
<feature type="compositionally biased region" description="Polar residues" evidence="5">
    <location>
        <begin position="677"/>
        <end position="687"/>
    </location>
</feature>
<evidence type="ECO:0000256" key="1">
    <source>
        <dbReference type="ARBA" id="ARBA00004167"/>
    </source>
</evidence>
<dbReference type="InterPro" id="IPR055409">
    <property type="entry name" value="Beta-prop_FAM234A_B"/>
</dbReference>
<feature type="transmembrane region" description="Helical" evidence="6">
    <location>
        <begin position="74"/>
        <end position="95"/>
    </location>
</feature>
<feature type="compositionally biased region" description="Basic and acidic residues" evidence="5">
    <location>
        <begin position="663"/>
        <end position="676"/>
    </location>
</feature>
<feature type="compositionally biased region" description="Basic and acidic residues" evidence="5">
    <location>
        <begin position="716"/>
        <end position="737"/>
    </location>
</feature>
<feature type="region of interest" description="Disordered" evidence="5">
    <location>
        <begin position="644"/>
        <end position="755"/>
    </location>
</feature>
<accession>A0A8D9DW57</accession>
<keyword evidence="3 6" id="KW-1133">Transmembrane helix</keyword>
<comment type="subcellular location">
    <subcellularLocation>
        <location evidence="1">Membrane</location>
        <topology evidence="1">Single-pass membrane protein</topology>
    </subcellularLocation>
</comment>
<feature type="region of interest" description="Disordered" evidence="5">
    <location>
        <begin position="778"/>
        <end position="814"/>
    </location>
</feature>
<evidence type="ECO:0000256" key="6">
    <source>
        <dbReference type="SAM" id="Phobius"/>
    </source>
</evidence>
<dbReference type="GO" id="GO:0016020">
    <property type="term" value="C:membrane"/>
    <property type="evidence" value="ECO:0007669"/>
    <property type="project" value="UniProtKB-SubCell"/>
</dbReference>
<dbReference type="PANTHER" id="PTHR21419:SF30">
    <property type="entry name" value="IG-LIKE DOMAIN-CONTAINING PROTEIN"/>
    <property type="match status" value="1"/>
</dbReference>
<evidence type="ECO:0000256" key="3">
    <source>
        <dbReference type="ARBA" id="ARBA00022989"/>
    </source>
</evidence>
<feature type="compositionally biased region" description="Basic and acidic residues" evidence="5">
    <location>
        <begin position="962"/>
        <end position="974"/>
    </location>
</feature>
<evidence type="ECO:0000313" key="8">
    <source>
        <dbReference type="EMBL" id="CAG6731561.1"/>
    </source>
</evidence>
<dbReference type="Gene3D" id="2.130.10.10">
    <property type="entry name" value="YVTN repeat-like/Quinoprotein amine dehydrogenase"/>
    <property type="match status" value="1"/>
</dbReference>
<dbReference type="PANTHER" id="PTHR21419">
    <property type="match status" value="1"/>
</dbReference>
<reference evidence="8" key="1">
    <citation type="submission" date="2021-05" db="EMBL/GenBank/DDBJ databases">
        <authorList>
            <person name="Alioto T."/>
            <person name="Alioto T."/>
            <person name="Gomez Garrido J."/>
        </authorList>
    </citation>
    <scope>NUCLEOTIDE SEQUENCE</scope>
</reference>
<feature type="compositionally biased region" description="Polar residues" evidence="5">
    <location>
        <begin position="933"/>
        <end position="948"/>
    </location>
</feature>
<feature type="compositionally biased region" description="Acidic residues" evidence="5">
    <location>
        <begin position="992"/>
        <end position="1021"/>
    </location>
</feature>
<feature type="compositionally biased region" description="Basic and acidic residues" evidence="5">
    <location>
        <begin position="788"/>
        <end position="814"/>
    </location>
</feature>
<evidence type="ECO:0000256" key="2">
    <source>
        <dbReference type="ARBA" id="ARBA00022692"/>
    </source>
</evidence>
<evidence type="ECO:0000256" key="4">
    <source>
        <dbReference type="ARBA" id="ARBA00023136"/>
    </source>
</evidence>
<organism evidence="8">
    <name type="scientific">Cacopsylla melanoneura</name>
    <dbReference type="NCBI Taxonomy" id="428564"/>
    <lineage>
        <taxon>Eukaryota</taxon>
        <taxon>Metazoa</taxon>
        <taxon>Ecdysozoa</taxon>
        <taxon>Arthropoda</taxon>
        <taxon>Hexapoda</taxon>
        <taxon>Insecta</taxon>
        <taxon>Pterygota</taxon>
        <taxon>Neoptera</taxon>
        <taxon>Paraneoptera</taxon>
        <taxon>Hemiptera</taxon>
        <taxon>Sternorrhyncha</taxon>
        <taxon>Psylloidea</taxon>
        <taxon>Psyllidae</taxon>
        <taxon>Psyllinae</taxon>
        <taxon>Cacopsylla</taxon>
    </lineage>
</organism>
<feature type="compositionally biased region" description="Basic and acidic residues" evidence="5">
    <location>
        <begin position="861"/>
        <end position="929"/>
    </location>
</feature>
<keyword evidence="2 6" id="KW-0812">Transmembrane</keyword>
<proteinExistence type="predicted"/>
<evidence type="ECO:0000259" key="7">
    <source>
        <dbReference type="Pfam" id="PF23727"/>
    </source>
</evidence>